<dbReference type="EMBL" id="CP014242">
    <property type="protein sequence ID" value="AMD18730.1"/>
    <property type="molecule type" value="Genomic_DNA"/>
</dbReference>
<evidence type="ECO:0000259" key="5">
    <source>
        <dbReference type="Pfam" id="PF01168"/>
    </source>
</evidence>
<dbReference type="HAMAP" id="MF_02087">
    <property type="entry name" value="PLP_homeostasis"/>
    <property type="match status" value="1"/>
</dbReference>
<dbReference type="Pfam" id="PF01168">
    <property type="entry name" value="Ala_racemase_N"/>
    <property type="match status" value="1"/>
</dbReference>
<keyword evidence="7" id="KW-1185">Reference proteome</keyword>
<protein>
    <recommendedName>
        <fullName evidence="2">Pyridoxal phosphate homeostasis protein</fullName>
        <shortName evidence="2">PLP homeostasis protein</shortName>
    </recommendedName>
</protein>
<dbReference type="PANTHER" id="PTHR10146">
    <property type="entry name" value="PROLINE SYNTHETASE CO-TRANSCRIBED BACTERIAL HOMOLOG PROTEIN"/>
    <property type="match status" value="1"/>
</dbReference>
<dbReference type="GeneID" id="28721889"/>
<evidence type="ECO:0000256" key="2">
    <source>
        <dbReference type="HAMAP-Rule" id="MF_03225"/>
    </source>
</evidence>
<evidence type="ECO:0000313" key="6">
    <source>
        <dbReference type="EMBL" id="AMD18730.1"/>
    </source>
</evidence>
<dbReference type="GO" id="GO:0030170">
    <property type="term" value="F:pyridoxal phosphate binding"/>
    <property type="evidence" value="ECO:0007669"/>
    <property type="project" value="UniProtKB-UniRule"/>
</dbReference>
<dbReference type="OrthoDB" id="10264196at2759"/>
<dbReference type="AlphaFoldDB" id="A0A125RDW0"/>
<evidence type="ECO:0000256" key="1">
    <source>
        <dbReference type="ARBA" id="ARBA00022898"/>
    </source>
</evidence>
<evidence type="ECO:0000256" key="3">
    <source>
        <dbReference type="PIRSR" id="PIRSR004848-1"/>
    </source>
</evidence>
<organism evidence="6 7">
    <name type="scientific">Eremothecium sinecaudum</name>
    <dbReference type="NCBI Taxonomy" id="45286"/>
    <lineage>
        <taxon>Eukaryota</taxon>
        <taxon>Fungi</taxon>
        <taxon>Dikarya</taxon>
        <taxon>Ascomycota</taxon>
        <taxon>Saccharomycotina</taxon>
        <taxon>Saccharomycetes</taxon>
        <taxon>Saccharomycetales</taxon>
        <taxon>Saccharomycetaceae</taxon>
        <taxon>Eremothecium</taxon>
    </lineage>
</organism>
<dbReference type="PIRSF" id="PIRSF004848">
    <property type="entry name" value="YBL036c_PLPDEIII"/>
    <property type="match status" value="1"/>
</dbReference>
<sequence>MATRIIRKGISLAVRGLGSNMEGVDREVTLRTAYQNVAQKVFECTTANGRDKQDVELLPVSKLKPATDLEILYKHEGVRHFGENYVQELVGKAAVLPRDVKWHFIGSLQTNKCKQLARIENLYAVETVDSLQKAKKLAEARAKYCPEAEAIRCSIEINTSGEEQKAGLSEEADILEVVEFFLSGDSKHVILHGLMTIGSWDASHGEAEENKDFAKLVEWKKKLDSKYRLDLKLSMGMSADYAQAIKQGSNEIRVGVGIFGARPPRKA</sequence>
<keyword evidence="1 2" id="KW-0663">Pyridoxal phosphate</keyword>
<dbReference type="NCBIfam" id="TIGR00044">
    <property type="entry name" value="YggS family pyridoxal phosphate-dependent enzyme"/>
    <property type="match status" value="1"/>
</dbReference>
<comment type="cofactor">
    <cofactor evidence="3">
        <name>pyridoxal 5'-phosphate</name>
        <dbReference type="ChEBI" id="CHEBI:597326"/>
    </cofactor>
</comment>
<comment type="function">
    <text evidence="2">Pyridoxal 5'-phosphate (PLP)-binding protein, which may be involved in intracellular homeostatic regulation of pyridoxal 5'-phosphate (PLP), the active form of vitamin B6.</text>
</comment>
<accession>A0A125RDW0</accession>
<reference evidence="6 7" key="1">
    <citation type="submission" date="2016-01" db="EMBL/GenBank/DDBJ databases">
        <title>Genome sequence of the yeast Holleya sinecauda.</title>
        <authorList>
            <person name="Dietrich F.S."/>
        </authorList>
    </citation>
    <scope>NUCLEOTIDE SEQUENCE [LARGE SCALE GENOMIC DNA]</scope>
    <source>
        <strain evidence="6 7">ATCC 58844</strain>
    </source>
</reference>
<evidence type="ECO:0000256" key="4">
    <source>
        <dbReference type="RuleBase" id="RU004514"/>
    </source>
</evidence>
<proteinExistence type="inferred from homology"/>
<dbReference type="InterPro" id="IPR001608">
    <property type="entry name" value="Ala_racemase_N"/>
</dbReference>
<name>A0A125RDW0_9SACH</name>
<dbReference type="Proteomes" id="UP000243052">
    <property type="component" value="Chromosome ii"/>
</dbReference>
<dbReference type="Gene3D" id="3.20.20.10">
    <property type="entry name" value="Alanine racemase"/>
    <property type="match status" value="1"/>
</dbReference>
<dbReference type="PANTHER" id="PTHR10146:SF14">
    <property type="entry name" value="PYRIDOXAL PHOSPHATE HOMEOSTASIS PROTEIN"/>
    <property type="match status" value="1"/>
</dbReference>
<evidence type="ECO:0000313" key="7">
    <source>
        <dbReference type="Proteomes" id="UP000243052"/>
    </source>
</evidence>
<dbReference type="PROSITE" id="PS01211">
    <property type="entry name" value="UPF0001"/>
    <property type="match status" value="1"/>
</dbReference>
<feature type="domain" description="Alanine racemase N-terminal" evidence="5">
    <location>
        <begin position="53"/>
        <end position="263"/>
    </location>
</feature>
<dbReference type="SUPFAM" id="SSF51419">
    <property type="entry name" value="PLP-binding barrel"/>
    <property type="match status" value="1"/>
</dbReference>
<feature type="modified residue" description="N6-(pyridoxal phosphate)lysine" evidence="2 3">
    <location>
        <position position="62"/>
    </location>
</feature>
<dbReference type="InterPro" id="IPR011078">
    <property type="entry name" value="PyrdxlP_homeostasis"/>
</dbReference>
<comment type="similarity">
    <text evidence="2 4">Belongs to the pyridoxal phosphate-binding protein YggS/PROSC family.</text>
</comment>
<gene>
    <name evidence="6" type="ORF">AW171_hschr2246</name>
</gene>
<dbReference type="STRING" id="45286.A0A125RDW0"/>
<dbReference type="InterPro" id="IPR029066">
    <property type="entry name" value="PLP-binding_barrel"/>
</dbReference>
<dbReference type="RefSeq" id="XP_017985726.1">
    <property type="nucleotide sequence ID" value="XM_018130178.1"/>
</dbReference>